<proteinExistence type="predicted"/>
<accession>A0A6A5WPP1</accession>
<dbReference type="OrthoDB" id="5304354at2759"/>
<evidence type="ECO:0000313" key="1">
    <source>
        <dbReference type="EMBL" id="KAF2003843.1"/>
    </source>
</evidence>
<reference evidence="1" key="1">
    <citation type="journal article" date="2020" name="Stud. Mycol.">
        <title>101 Dothideomycetes genomes: a test case for predicting lifestyles and emergence of pathogens.</title>
        <authorList>
            <person name="Haridas S."/>
            <person name="Albert R."/>
            <person name="Binder M."/>
            <person name="Bloem J."/>
            <person name="Labutti K."/>
            <person name="Salamov A."/>
            <person name="Andreopoulos B."/>
            <person name="Baker S."/>
            <person name="Barry K."/>
            <person name="Bills G."/>
            <person name="Bluhm B."/>
            <person name="Cannon C."/>
            <person name="Castanera R."/>
            <person name="Culley D."/>
            <person name="Daum C."/>
            <person name="Ezra D."/>
            <person name="Gonzalez J."/>
            <person name="Henrissat B."/>
            <person name="Kuo A."/>
            <person name="Liang C."/>
            <person name="Lipzen A."/>
            <person name="Lutzoni F."/>
            <person name="Magnuson J."/>
            <person name="Mondo S."/>
            <person name="Nolan M."/>
            <person name="Ohm R."/>
            <person name="Pangilinan J."/>
            <person name="Park H.-J."/>
            <person name="Ramirez L."/>
            <person name="Alfaro M."/>
            <person name="Sun H."/>
            <person name="Tritt A."/>
            <person name="Yoshinaga Y."/>
            <person name="Zwiers L.-H."/>
            <person name="Turgeon B."/>
            <person name="Goodwin S."/>
            <person name="Spatafora J."/>
            <person name="Crous P."/>
            <person name="Grigoriev I."/>
        </authorList>
    </citation>
    <scope>NUCLEOTIDE SEQUENCE</scope>
    <source>
        <strain evidence="1">CBS 123094</strain>
    </source>
</reference>
<organism evidence="1 2">
    <name type="scientific">Amniculicola lignicola CBS 123094</name>
    <dbReference type="NCBI Taxonomy" id="1392246"/>
    <lineage>
        <taxon>Eukaryota</taxon>
        <taxon>Fungi</taxon>
        <taxon>Dikarya</taxon>
        <taxon>Ascomycota</taxon>
        <taxon>Pezizomycotina</taxon>
        <taxon>Dothideomycetes</taxon>
        <taxon>Pleosporomycetidae</taxon>
        <taxon>Pleosporales</taxon>
        <taxon>Amniculicolaceae</taxon>
        <taxon>Amniculicola</taxon>
    </lineage>
</organism>
<dbReference type="AlphaFoldDB" id="A0A6A5WPP1"/>
<sequence length="477" mass="54651">MATFVSLPAELKLCIADSMGPSDCFNFARTSKRLWSLCASAVSSHKTLTEKYRQVHTEAQQQTLWKVLKEVLRNPRVAEYIREVQIDDERGTYSDDDVWQTGDEQAGTVRLGAEDMELFVKAFEKNRFLNCPIESLVGNQVYELDHRRVIEEGADAPVIPTLLTLLPNLQTLRFIPQEDDIWLMHGLDQVALGWKAGDAHMMPFQHLTRVDIAHHDTEMCAYWEWVYLFLNIPSLKFLGGHMIGSMDAQPGECFQVREMPELRSNVETLRLTMSCIAAPDMSMILSKATKLKTFVYENGGAIISHFPYHPRQIVADLGRYCAETLEHLELYDDTGHNRVHERDLESYTAGPVYHFQKLKVLRCFLGDLVPGLLEANSMDYYQAIIQAFDSEPLFPRSLEVLHMEEVSRLGEAQKLDILHRLLRLKKEGVLPNLRQVYIYLSMGDSGDTFNLEAKELGVRYHYFSSVEDVDDLFTATY</sequence>
<evidence type="ECO:0000313" key="2">
    <source>
        <dbReference type="Proteomes" id="UP000799779"/>
    </source>
</evidence>
<name>A0A6A5WPP1_9PLEO</name>
<keyword evidence="2" id="KW-1185">Reference proteome</keyword>
<protein>
    <recommendedName>
        <fullName evidence="3">F-box domain-containing protein</fullName>
    </recommendedName>
</protein>
<gene>
    <name evidence="1" type="ORF">P154DRAFT_519759</name>
</gene>
<evidence type="ECO:0008006" key="3">
    <source>
        <dbReference type="Google" id="ProtNLM"/>
    </source>
</evidence>
<dbReference type="EMBL" id="ML977570">
    <property type="protein sequence ID" value="KAF2003843.1"/>
    <property type="molecule type" value="Genomic_DNA"/>
</dbReference>
<dbReference type="Proteomes" id="UP000799779">
    <property type="component" value="Unassembled WGS sequence"/>
</dbReference>